<dbReference type="InterPro" id="IPR021884">
    <property type="entry name" value="Ice-bd_prot"/>
</dbReference>
<evidence type="ECO:0000256" key="2">
    <source>
        <dbReference type="ARBA" id="ARBA00022729"/>
    </source>
</evidence>
<dbReference type="ESTHER" id="naegr-d2vj80">
    <property type="family name" value="PhoPQ_related"/>
</dbReference>
<evidence type="ECO:0000256" key="3">
    <source>
        <dbReference type="SAM" id="SignalP"/>
    </source>
</evidence>
<reference evidence="4 5" key="1">
    <citation type="journal article" date="2010" name="Cell">
        <title>The genome of Naegleria gruberi illuminates early eukaryotic versatility.</title>
        <authorList>
            <person name="Fritz-Laylin L.K."/>
            <person name="Prochnik S.E."/>
            <person name="Ginger M.L."/>
            <person name="Dacks J.B."/>
            <person name="Carpenter M.L."/>
            <person name="Field M.C."/>
            <person name="Kuo A."/>
            <person name="Paredez A."/>
            <person name="Chapman J."/>
            <person name="Pham J."/>
            <person name="Shu S."/>
            <person name="Neupane R."/>
            <person name="Cipriano M."/>
            <person name="Mancuso J."/>
            <person name="Tu H."/>
            <person name="Salamov A."/>
            <person name="Lindquist E."/>
            <person name="Shapiro H."/>
            <person name="Lucas S."/>
            <person name="Grigoriev I.V."/>
            <person name="Cande W.Z."/>
            <person name="Fulton C."/>
            <person name="Rokhsar D.S."/>
            <person name="Dawson S.C."/>
        </authorList>
    </citation>
    <scope>NUCLEOTIDE SEQUENCE [LARGE SCALE GENOMIC DNA]</scope>
    <source>
        <strain evidence="4 5">NEG-M</strain>
    </source>
</reference>
<dbReference type="eggNOG" id="ENOG502QU2G">
    <property type="taxonomic scope" value="Eukaryota"/>
</dbReference>
<dbReference type="EMBL" id="GG738875">
    <property type="protein sequence ID" value="EFC43234.1"/>
    <property type="molecule type" value="Genomic_DNA"/>
</dbReference>
<proteinExistence type="inferred from homology"/>
<keyword evidence="2 3" id="KW-0732">Signal</keyword>
<dbReference type="Gene3D" id="3.40.50.1820">
    <property type="entry name" value="alpha/beta hydrolase"/>
    <property type="match status" value="1"/>
</dbReference>
<dbReference type="AlphaFoldDB" id="D2VJ80"/>
<dbReference type="GeneID" id="8853294"/>
<dbReference type="PANTHER" id="PTHR31497:SF0">
    <property type="entry name" value="AUTOCRINE PROLIFERATION REPRESSOR PROTEIN A"/>
    <property type="match status" value="1"/>
</dbReference>
<dbReference type="SUPFAM" id="SSF53474">
    <property type="entry name" value="alpha/beta-Hydrolases"/>
    <property type="match status" value="1"/>
</dbReference>
<feature type="signal peptide" evidence="3">
    <location>
        <begin position="1"/>
        <end position="24"/>
    </location>
</feature>
<dbReference type="Pfam" id="PF10142">
    <property type="entry name" value="PhoPQ_related"/>
    <property type="match status" value="1"/>
</dbReference>
<evidence type="ECO:0000256" key="1">
    <source>
        <dbReference type="ARBA" id="ARBA00005445"/>
    </source>
</evidence>
<dbReference type="Pfam" id="PF11999">
    <property type="entry name" value="Ice_binding"/>
    <property type="match status" value="1"/>
</dbReference>
<dbReference type="RefSeq" id="XP_002675978.1">
    <property type="nucleotide sequence ID" value="XM_002675932.1"/>
</dbReference>
<organism evidence="5">
    <name type="scientific">Naegleria gruberi</name>
    <name type="common">Amoeba</name>
    <dbReference type="NCBI Taxonomy" id="5762"/>
    <lineage>
        <taxon>Eukaryota</taxon>
        <taxon>Discoba</taxon>
        <taxon>Heterolobosea</taxon>
        <taxon>Tetramitia</taxon>
        <taxon>Eutetramitia</taxon>
        <taxon>Vahlkampfiidae</taxon>
        <taxon>Naegleria</taxon>
    </lineage>
</organism>
<dbReference type="VEuPathDB" id="AmoebaDB:NAEGRDRAFT_49989"/>
<dbReference type="InterPro" id="IPR029058">
    <property type="entry name" value="AB_hydrolase_fold"/>
</dbReference>
<keyword evidence="5" id="KW-1185">Reference proteome</keyword>
<dbReference type="PANTHER" id="PTHR31497">
    <property type="entry name" value="AUTOCRINE PROLIFERATION REPRESSOR PROTEIN A"/>
    <property type="match status" value="1"/>
</dbReference>
<protein>
    <submittedName>
        <fullName evidence="4">Predicted protein</fullName>
    </submittedName>
</protein>
<name>D2VJ80_NAEGR</name>
<evidence type="ECO:0000313" key="4">
    <source>
        <dbReference type="EMBL" id="EFC43234.1"/>
    </source>
</evidence>
<feature type="chain" id="PRO_5003038670" evidence="3">
    <location>
        <begin position="25"/>
        <end position="685"/>
    </location>
</feature>
<sequence>MKLSKSLIVLLAVILALVAALSNAEDQFDIAADPTKIIDYKKVMADYVNKPTPKYSYQLLSEFTVTGATVYVLNMTSVEWLPEEFGYRALWFHYLEVVVPTNLDKSLKEAFVYITNGDTTDGLPTGDPITIAMATVGKTIGVTVKMIPNQPLTYANDPLHQVRVEDGIIGYAWKHIVDFPRDVKWIPRLPMTKASLLALDTTQSFVPTKVSGVTIEKFTVAGASKRGWTTWTVGIANDPRVKALIPLVIQIPNTQKAIKHIYNSLCDFPIAMYDYIAAGFTPHVNSYGFTKLCEVIDPFEWKEDLAKYRKYMVNSMGDEFFWPDMSTLSYNDMPNRKNKHLRYIPNTGHGMTGSDVVLTVASFYYAVLKNIELPEYTFSHTYTAAGVNVKLNILNGKVPTAVKLWSANNPNGRDFRQTTIGRIFTAVTVAPKATGNPFEYEVFFPNPAQGYTALTIELTFDGYFEDKTIPYLKFTTDSYVVPNVLPCDYDTTFGTILTPYKVISKGSILVQNSASLTVPGSVATDRAFAVQKLVAASGYAVNVANGESAEVIENAIAKYDELFAATCTQSNLDQNIPSAGLTFTAGVYCFPQGLNGNSKVTFSGTGKIVLKLSTNLNANNINFVFTNGATQNNVFWVIGNSVAVNGPFYGNVLTKGVFNFNNVNLYGYIYNLGGNTLNVNGGAFH</sequence>
<evidence type="ECO:0000313" key="5">
    <source>
        <dbReference type="Proteomes" id="UP000006671"/>
    </source>
</evidence>
<accession>D2VJ80</accession>
<dbReference type="KEGG" id="ngr:NAEGRDRAFT_49989"/>
<comment type="similarity">
    <text evidence="1">Belongs to the ice-binding protein family.</text>
</comment>
<dbReference type="OrthoDB" id="2020799at2759"/>
<dbReference type="Proteomes" id="UP000006671">
    <property type="component" value="Unassembled WGS sequence"/>
</dbReference>
<dbReference type="InParanoid" id="D2VJ80"/>
<gene>
    <name evidence="4" type="ORF">NAEGRDRAFT_49989</name>
</gene>
<dbReference type="InterPro" id="IPR009199">
    <property type="entry name" value="PhoPQ-act_pathogen-rel_PqaA"/>
</dbReference>